<sequence length="729" mass="80136">MKLRLSSSDRAFKELCLRLKEHGLLHSPEAIAAYASVDRGDFILGDSDPYLDAAAVMGFGAQVSAPHVHCAALELIQEKVSAMGEGLRVLDLGSGSGCMATLLARLLQGRGRVVALEHIQELVEEAKQNVAKHHADLMPSSLEILCEDALSLKAEPFDLIHCGAALSQVDDWLLKLLKPNGRAVAPLGPTDAPQWLCSIDMLEDGRYEVTQHLRLILNMDSDEAAAKVRVYNSVLYVPMTSEGLQRNRGDAWDEVVARTTEETGGSSRKLKEGEDDRALALKCWQFGPYGAQAFVEDKEMDFESLGIIPRALQELLDHAKTTAPGLVQLRASYVETYNETVIDLLSPLRGGAVVGEQGFQSAAMCERGDVLYLPTVTETPVSSVQEALEVMRTGNQNRHQAETKMNRHSSRSHAVFIVTVTNRVDQAKQRFAQLYLVDLAGSERVMKTGVQGMQLEEAKNINKSLLALGQVIWALAHKQKHIPYRDSKLTQLLRNCLGGNARTAVMITASMHPENAGESLSALRFGARASLVQNLARQNVAENAQELKRLLDEARQDLAELRSCCRRLHAELTASRCAESWLADGTQSDSNSKRLVVWGLLPSLVCPINRAIMRDPVLAADGWTYERRALEKHMTRGHGLPKSPVTGERFSSRQVTSNLVVRQLVRQYLPDLGPLEDPLPLIQLLHVWHVQLVLSFLDAKSLGRCECAWPSFLAAADASKACCDVGSSC</sequence>
<dbReference type="InterPro" id="IPR019821">
    <property type="entry name" value="Kinesin_motor_CS"/>
</dbReference>
<proteinExistence type="inferred from homology"/>
<comment type="caution">
    <text evidence="10">The sequence shown here is derived from an EMBL/GenBank/DDBJ whole genome shotgun (WGS) entry which is preliminary data.</text>
</comment>
<dbReference type="PANTHER" id="PTHR47968:SF75">
    <property type="entry name" value="CENTROMERE-ASSOCIATED PROTEIN E"/>
    <property type="match status" value="1"/>
</dbReference>
<dbReference type="EMBL" id="CAXAMN010007036">
    <property type="protein sequence ID" value="CAK9020093.1"/>
    <property type="molecule type" value="Genomic_DNA"/>
</dbReference>
<dbReference type="CDD" id="cd02440">
    <property type="entry name" value="AdoMet_MTases"/>
    <property type="match status" value="1"/>
</dbReference>
<evidence type="ECO:0000259" key="8">
    <source>
        <dbReference type="PROSITE" id="PS50067"/>
    </source>
</evidence>
<dbReference type="InterPro" id="IPR029063">
    <property type="entry name" value="SAM-dependent_MTases_sf"/>
</dbReference>
<name>A0ABP0K0D4_9DINO</name>
<evidence type="ECO:0000256" key="3">
    <source>
        <dbReference type="ARBA" id="ARBA00023054"/>
    </source>
</evidence>
<evidence type="ECO:0000256" key="7">
    <source>
        <dbReference type="SAM" id="Coils"/>
    </source>
</evidence>
<dbReference type="Gene3D" id="3.40.50.150">
    <property type="entry name" value="Vaccinia Virus protein VP39"/>
    <property type="match status" value="1"/>
</dbReference>
<feature type="domain" description="U-box" evidence="9">
    <location>
        <begin position="599"/>
        <end position="675"/>
    </location>
</feature>
<reference evidence="10 11" key="1">
    <citation type="submission" date="2024-02" db="EMBL/GenBank/DDBJ databases">
        <authorList>
            <person name="Chen Y."/>
            <person name="Shah S."/>
            <person name="Dougan E. K."/>
            <person name="Thang M."/>
            <person name="Chan C."/>
        </authorList>
    </citation>
    <scope>NUCLEOTIDE SEQUENCE [LARGE SCALE GENOMIC DNA]</scope>
</reference>
<dbReference type="InterPro" id="IPR036961">
    <property type="entry name" value="Kinesin_motor_dom_sf"/>
</dbReference>
<dbReference type="Pfam" id="PF04564">
    <property type="entry name" value="U-box"/>
    <property type="match status" value="1"/>
</dbReference>
<dbReference type="Proteomes" id="UP001642484">
    <property type="component" value="Unassembled WGS sequence"/>
</dbReference>
<dbReference type="InterPro" id="IPR013083">
    <property type="entry name" value="Znf_RING/FYVE/PHD"/>
</dbReference>
<keyword evidence="2 6" id="KW-0067">ATP-binding</keyword>
<dbReference type="PRINTS" id="PR00380">
    <property type="entry name" value="KINESINHEAVY"/>
</dbReference>
<dbReference type="PROSITE" id="PS50067">
    <property type="entry name" value="KINESIN_MOTOR_2"/>
    <property type="match status" value="1"/>
</dbReference>
<dbReference type="Pfam" id="PF00225">
    <property type="entry name" value="Kinesin"/>
    <property type="match status" value="1"/>
</dbReference>
<dbReference type="SMART" id="SM00129">
    <property type="entry name" value="KISc"/>
    <property type="match status" value="1"/>
</dbReference>
<dbReference type="InterPro" id="IPR027417">
    <property type="entry name" value="P-loop_NTPase"/>
</dbReference>
<dbReference type="Gene3D" id="3.40.850.10">
    <property type="entry name" value="Kinesin motor domain"/>
    <property type="match status" value="1"/>
</dbReference>
<dbReference type="PANTHER" id="PTHR47968">
    <property type="entry name" value="CENTROMERE PROTEIN E"/>
    <property type="match status" value="1"/>
</dbReference>
<evidence type="ECO:0000256" key="5">
    <source>
        <dbReference type="PROSITE-ProRule" id="PRU00283"/>
    </source>
</evidence>
<gene>
    <name evidence="10" type="ORF">CCMP2556_LOCUS13921</name>
</gene>
<evidence type="ECO:0000256" key="2">
    <source>
        <dbReference type="ARBA" id="ARBA00022840"/>
    </source>
</evidence>
<accession>A0ABP0K0D4</accession>
<evidence type="ECO:0000313" key="11">
    <source>
        <dbReference type="Proteomes" id="UP001642484"/>
    </source>
</evidence>
<evidence type="ECO:0000256" key="4">
    <source>
        <dbReference type="ARBA" id="ARBA00023175"/>
    </source>
</evidence>
<keyword evidence="11" id="KW-1185">Reference proteome</keyword>
<dbReference type="SUPFAM" id="SSF52540">
    <property type="entry name" value="P-loop containing nucleoside triphosphate hydrolases"/>
    <property type="match status" value="1"/>
</dbReference>
<dbReference type="Gene3D" id="3.30.40.10">
    <property type="entry name" value="Zinc/RING finger domain, C3HC4 (zinc finger)"/>
    <property type="match status" value="1"/>
</dbReference>
<feature type="coiled-coil region" evidence="7">
    <location>
        <begin position="537"/>
        <end position="571"/>
    </location>
</feature>
<comment type="caution">
    <text evidence="5">Lacks conserved residue(s) required for the propagation of feature annotation.</text>
</comment>
<feature type="domain" description="Kinesin motor" evidence="8">
    <location>
        <begin position="303"/>
        <end position="532"/>
    </location>
</feature>
<organism evidence="10 11">
    <name type="scientific">Durusdinium trenchii</name>
    <dbReference type="NCBI Taxonomy" id="1381693"/>
    <lineage>
        <taxon>Eukaryota</taxon>
        <taxon>Sar</taxon>
        <taxon>Alveolata</taxon>
        <taxon>Dinophyceae</taxon>
        <taxon>Suessiales</taxon>
        <taxon>Symbiodiniaceae</taxon>
        <taxon>Durusdinium</taxon>
    </lineage>
</organism>
<dbReference type="PROSITE" id="PS00411">
    <property type="entry name" value="KINESIN_MOTOR_1"/>
    <property type="match status" value="1"/>
</dbReference>
<dbReference type="InterPro" id="IPR003613">
    <property type="entry name" value="Ubox_domain"/>
</dbReference>
<dbReference type="SUPFAM" id="SSF53335">
    <property type="entry name" value="S-adenosyl-L-methionine-dependent methyltransferases"/>
    <property type="match status" value="1"/>
</dbReference>
<keyword evidence="1 6" id="KW-0547">Nucleotide-binding</keyword>
<dbReference type="InterPro" id="IPR027640">
    <property type="entry name" value="Kinesin-like_fam"/>
</dbReference>
<keyword evidence="6" id="KW-0493">Microtubule</keyword>
<dbReference type="SUPFAM" id="SSF57850">
    <property type="entry name" value="RING/U-box"/>
    <property type="match status" value="1"/>
</dbReference>
<dbReference type="InterPro" id="IPR001752">
    <property type="entry name" value="Kinesin_motor_dom"/>
</dbReference>
<dbReference type="Pfam" id="PF01135">
    <property type="entry name" value="PCMT"/>
    <property type="match status" value="1"/>
</dbReference>
<dbReference type="CDD" id="cd16655">
    <property type="entry name" value="RING-Ubox_WDSUB1-like"/>
    <property type="match status" value="1"/>
</dbReference>
<keyword evidence="3 7" id="KW-0175">Coiled coil</keyword>
<evidence type="ECO:0000256" key="6">
    <source>
        <dbReference type="RuleBase" id="RU000394"/>
    </source>
</evidence>
<comment type="similarity">
    <text evidence="5 6">Belongs to the TRAFAC class myosin-kinesin ATPase superfamily. Kinesin family.</text>
</comment>
<keyword evidence="4 6" id="KW-0505">Motor protein</keyword>
<evidence type="ECO:0000256" key="1">
    <source>
        <dbReference type="ARBA" id="ARBA00022741"/>
    </source>
</evidence>
<evidence type="ECO:0000259" key="9">
    <source>
        <dbReference type="PROSITE" id="PS51698"/>
    </source>
</evidence>
<evidence type="ECO:0000313" key="10">
    <source>
        <dbReference type="EMBL" id="CAK9020093.1"/>
    </source>
</evidence>
<dbReference type="SMART" id="SM00504">
    <property type="entry name" value="Ubox"/>
    <property type="match status" value="1"/>
</dbReference>
<protein>
    <recommendedName>
        <fullName evidence="6">Kinesin-like protein</fullName>
    </recommendedName>
</protein>
<dbReference type="PROSITE" id="PS51698">
    <property type="entry name" value="U_BOX"/>
    <property type="match status" value="1"/>
</dbReference>